<protein>
    <submittedName>
        <fullName evidence="1">Uncharacterized protein</fullName>
    </submittedName>
</protein>
<gene>
    <name evidence="1" type="ORF">BDY19DRAFT_995589</name>
</gene>
<dbReference type="Proteomes" id="UP001055072">
    <property type="component" value="Unassembled WGS sequence"/>
</dbReference>
<name>A0ACB8TXP4_9APHY</name>
<evidence type="ECO:0000313" key="1">
    <source>
        <dbReference type="EMBL" id="KAI0086847.1"/>
    </source>
</evidence>
<comment type="caution">
    <text evidence="1">The sequence shown here is derived from an EMBL/GenBank/DDBJ whole genome shotgun (WGS) entry which is preliminary data.</text>
</comment>
<accession>A0ACB8TXP4</accession>
<organism evidence="1 2">
    <name type="scientific">Irpex rosettiformis</name>
    <dbReference type="NCBI Taxonomy" id="378272"/>
    <lineage>
        <taxon>Eukaryota</taxon>
        <taxon>Fungi</taxon>
        <taxon>Dikarya</taxon>
        <taxon>Basidiomycota</taxon>
        <taxon>Agaricomycotina</taxon>
        <taxon>Agaricomycetes</taxon>
        <taxon>Polyporales</taxon>
        <taxon>Irpicaceae</taxon>
        <taxon>Irpex</taxon>
    </lineage>
</organism>
<dbReference type="EMBL" id="MU274921">
    <property type="protein sequence ID" value="KAI0086847.1"/>
    <property type="molecule type" value="Genomic_DNA"/>
</dbReference>
<reference evidence="1" key="1">
    <citation type="journal article" date="2021" name="Environ. Microbiol.">
        <title>Gene family expansions and transcriptome signatures uncover fungal adaptations to wood decay.</title>
        <authorList>
            <person name="Hage H."/>
            <person name="Miyauchi S."/>
            <person name="Viragh M."/>
            <person name="Drula E."/>
            <person name="Min B."/>
            <person name="Chaduli D."/>
            <person name="Navarro D."/>
            <person name="Favel A."/>
            <person name="Norest M."/>
            <person name="Lesage-Meessen L."/>
            <person name="Balint B."/>
            <person name="Merenyi Z."/>
            <person name="de Eugenio L."/>
            <person name="Morin E."/>
            <person name="Martinez A.T."/>
            <person name="Baldrian P."/>
            <person name="Stursova M."/>
            <person name="Martinez M.J."/>
            <person name="Novotny C."/>
            <person name="Magnuson J.K."/>
            <person name="Spatafora J.W."/>
            <person name="Maurice S."/>
            <person name="Pangilinan J."/>
            <person name="Andreopoulos W."/>
            <person name="LaButti K."/>
            <person name="Hundley H."/>
            <person name="Na H."/>
            <person name="Kuo A."/>
            <person name="Barry K."/>
            <person name="Lipzen A."/>
            <person name="Henrissat B."/>
            <person name="Riley R."/>
            <person name="Ahrendt S."/>
            <person name="Nagy L.G."/>
            <person name="Grigoriev I.V."/>
            <person name="Martin F."/>
            <person name="Rosso M.N."/>
        </authorList>
    </citation>
    <scope>NUCLEOTIDE SEQUENCE</scope>
    <source>
        <strain evidence="1">CBS 384.51</strain>
    </source>
</reference>
<sequence>MGFALVNDISAIFFGCIFASIFYGVTSIQTYIYFNRSQGDRFFYKFAFGCLWILDTIHTVIVVYLVYSYGIVASVSHLDYQPDWKSSVLIIISNLSDLGVRLVFMHRIWLLTHRRFLVLIPIGIMSWLTTGLGFSYGIRMSYRDFTALSSISWQLYATLASAVVTDLMITATLCVIFHRMRSGFERSDSILTKLITYTISSGLLTRWAIFSHSTMIQLRMTTSGSLVAIGTFTTYAVLPDTYIFMSVFFVVSKTSFNALLAATTARPHLREKMFGLDEAQRMMGLDTAPISVDQDKVVTSLPTTDESIPDFNFSLRRLDNRSSAVISGSWRSTIGVAV</sequence>
<evidence type="ECO:0000313" key="2">
    <source>
        <dbReference type="Proteomes" id="UP001055072"/>
    </source>
</evidence>
<keyword evidence="2" id="KW-1185">Reference proteome</keyword>
<proteinExistence type="predicted"/>